<gene>
    <name evidence="5" type="ORF">ALC57_00645</name>
</gene>
<keyword evidence="6" id="KW-1185">Reference proteome</keyword>
<dbReference type="PANTHER" id="PTHR11306">
    <property type="entry name" value="NIEMANN PICK TYPE C2 PROTEIN NPC2-RELATED"/>
    <property type="match status" value="1"/>
</dbReference>
<proteinExistence type="inferred from homology"/>
<dbReference type="SMART" id="SM00737">
    <property type="entry name" value="ML"/>
    <property type="match status" value="2"/>
</dbReference>
<evidence type="ECO:0000256" key="3">
    <source>
        <dbReference type="ARBA" id="ARBA00022525"/>
    </source>
</evidence>
<dbReference type="STRING" id="471704.A0A151JRS2"/>
<dbReference type="AlphaFoldDB" id="A0A151JRS2"/>
<feature type="domain" description="MD-2-related lipid-recognition" evidence="4">
    <location>
        <begin position="177"/>
        <end position="296"/>
    </location>
</feature>
<reference evidence="5 6" key="1">
    <citation type="submission" date="2015-09" db="EMBL/GenBank/DDBJ databases">
        <title>Trachymyrmex cornetzi WGS genome.</title>
        <authorList>
            <person name="Nygaard S."/>
            <person name="Hu H."/>
            <person name="Boomsma J."/>
            <person name="Zhang G."/>
        </authorList>
    </citation>
    <scope>NUCLEOTIDE SEQUENCE [LARGE SCALE GENOMIC DNA]</scope>
    <source>
        <strain evidence="5">Tcor2-1</strain>
        <tissue evidence="5">Whole body</tissue>
    </source>
</reference>
<evidence type="ECO:0000313" key="5">
    <source>
        <dbReference type="EMBL" id="KYN29900.1"/>
    </source>
</evidence>
<protein>
    <submittedName>
        <fullName evidence="5">Protein NPC2 like protein</fullName>
    </submittedName>
</protein>
<name>A0A151JRS2_9HYME</name>
<dbReference type="InterPro" id="IPR039670">
    <property type="entry name" value="NPC2-like"/>
</dbReference>
<dbReference type="PANTHER" id="PTHR11306:SF68">
    <property type="entry name" value="NPC INTRACELLULAR CHOLESTEROL TRANSPORTER 2"/>
    <property type="match status" value="1"/>
</dbReference>
<keyword evidence="3" id="KW-0964">Secreted</keyword>
<dbReference type="Gene3D" id="2.60.40.770">
    <property type="match status" value="2"/>
</dbReference>
<dbReference type="FunFam" id="2.60.40.770:FF:000001">
    <property type="entry name" value="NPC intracellular cholesterol transporter 2"/>
    <property type="match status" value="2"/>
</dbReference>
<dbReference type="GO" id="GO:0005576">
    <property type="term" value="C:extracellular region"/>
    <property type="evidence" value="ECO:0007669"/>
    <property type="project" value="UniProtKB-SubCell"/>
</dbReference>
<dbReference type="EMBL" id="KQ978607">
    <property type="protein sequence ID" value="KYN29900.1"/>
    <property type="molecule type" value="Genomic_DNA"/>
</dbReference>
<dbReference type="Proteomes" id="UP000078492">
    <property type="component" value="Unassembled WGS sequence"/>
</dbReference>
<feature type="domain" description="MD-2-related lipid-recognition" evidence="4">
    <location>
        <begin position="48"/>
        <end position="176"/>
    </location>
</feature>
<organism evidence="5 6">
    <name type="scientific">Trachymyrmex cornetzi</name>
    <dbReference type="NCBI Taxonomy" id="471704"/>
    <lineage>
        <taxon>Eukaryota</taxon>
        <taxon>Metazoa</taxon>
        <taxon>Ecdysozoa</taxon>
        <taxon>Arthropoda</taxon>
        <taxon>Hexapoda</taxon>
        <taxon>Insecta</taxon>
        <taxon>Pterygota</taxon>
        <taxon>Neoptera</taxon>
        <taxon>Endopterygota</taxon>
        <taxon>Hymenoptera</taxon>
        <taxon>Apocrita</taxon>
        <taxon>Aculeata</taxon>
        <taxon>Formicoidea</taxon>
        <taxon>Formicidae</taxon>
        <taxon>Myrmicinae</taxon>
        <taxon>Trachymyrmex</taxon>
    </lineage>
</organism>
<feature type="non-terminal residue" evidence="5">
    <location>
        <position position="1"/>
    </location>
</feature>
<accession>A0A151JRS2</accession>
<dbReference type="GO" id="GO:0015918">
    <property type="term" value="P:sterol transport"/>
    <property type="evidence" value="ECO:0007669"/>
    <property type="project" value="InterPro"/>
</dbReference>
<evidence type="ECO:0000313" key="6">
    <source>
        <dbReference type="Proteomes" id="UP000078492"/>
    </source>
</evidence>
<dbReference type="SUPFAM" id="SSF81296">
    <property type="entry name" value="E set domains"/>
    <property type="match status" value="2"/>
</dbReference>
<dbReference type="Pfam" id="PF02221">
    <property type="entry name" value="E1_DerP2_DerF2"/>
    <property type="match status" value="2"/>
</dbReference>
<dbReference type="GO" id="GO:0032934">
    <property type="term" value="F:sterol binding"/>
    <property type="evidence" value="ECO:0007669"/>
    <property type="project" value="InterPro"/>
</dbReference>
<comment type="similarity">
    <text evidence="2">Belongs to the NPC2 family.</text>
</comment>
<evidence type="ECO:0000256" key="2">
    <source>
        <dbReference type="ARBA" id="ARBA00006370"/>
    </source>
</evidence>
<evidence type="ECO:0000256" key="1">
    <source>
        <dbReference type="ARBA" id="ARBA00004613"/>
    </source>
</evidence>
<sequence length="299" mass="33635">RYTSTPHKTLLQMTAQMFLNSNAQLYTQNATWTVRCQNVTSSRLMLALKRCGATIRSSEAGKFSEISISTCDVSDEKCSLPRGTDIKISIKFAPNKDISDITAHAFGVLLDVPIPFPLKNPDVCKDPDSGVKCPLKKEQETEFKNTFSVDKKTPAISADIIWEFRNEKDEKIICSTLGTFTKVVISECSTSDEKCIFERGTNASMSISFTPNQDISKIFARVYGIINFIPISFPLSQPDVCKDSNAGIKCPLHKDQEYNYTTTMVLQKRFPSVNVKIKWEFVDEKHDKIVCIEFPAKIK</sequence>
<evidence type="ECO:0000259" key="4">
    <source>
        <dbReference type="SMART" id="SM00737"/>
    </source>
</evidence>
<comment type="subcellular location">
    <subcellularLocation>
        <location evidence="1">Secreted</location>
    </subcellularLocation>
</comment>
<dbReference type="InterPro" id="IPR014756">
    <property type="entry name" value="Ig_E-set"/>
</dbReference>
<dbReference type="InterPro" id="IPR003172">
    <property type="entry name" value="ML_dom"/>
</dbReference>